<dbReference type="Proteomes" id="UP000189701">
    <property type="component" value="Unplaced"/>
</dbReference>
<evidence type="ECO:0000313" key="1">
    <source>
        <dbReference type="Proteomes" id="UP000189701"/>
    </source>
</evidence>
<reference evidence="2" key="2">
    <citation type="submission" date="2025-08" db="UniProtKB">
        <authorList>
            <consortium name="RefSeq"/>
        </authorList>
    </citation>
    <scope>IDENTIFICATION</scope>
    <source>
        <tissue evidence="2">Leaf</tissue>
    </source>
</reference>
<protein>
    <submittedName>
        <fullName evidence="2">Uncharacterized protein LOC104210419</fullName>
    </submittedName>
</protein>
<dbReference type="AlphaFoldDB" id="A0A1U7V796"/>
<sequence length="164" mass="18745">MLQLDGVQLPELKCECLTLKCHITKFNLYGVASLLQASPYVETLNIDTGSYDICIYGRFESSYLCKGDQIDFESCISNVTVPNLKSVKIVYSIRMCCEPSDKLFKLSEFLLKDAMALEKFLLVAKRRMCWICNSKKFVAQYSSRLASNLLACRRPSTNFMMTFH</sequence>
<accession>A0A1U7V796</accession>
<evidence type="ECO:0000313" key="2">
    <source>
        <dbReference type="RefSeq" id="XP_009757620.1"/>
    </source>
</evidence>
<gene>
    <name evidence="2" type="primary">LOC104210419</name>
</gene>
<name>A0A1U7V796_NICSY</name>
<dbReference type="RefSeq" id="XP_009757620.1">
    <property type="nucleotide sequence ID" value="XM_009759318.1"/>
</dbReference>
<keyword evidence="1" id="KW-1185">Reference proteome</keyword>
<reference evidence="1" key="1">
    <citation type="journal article" date="2013" name="Genome Biol.">
        <title>Reference genomes and transcriptomes of Nicotiana sylvestris and Nicotiana tomentosiformis.</title>
        <authorList>
            <person name="Sierro N."/>
            <person name="Battey J.N."/>
            <person name="Ouadi S."/>
            <person name="Bovet L."/>
            <person name="Goepfert S."/>
            <person name="Bakaher N."/>
            <person name="Peitsch M.C."/>
            <person name="Ivanov N.V."/>
        </authorList>
    </citation>
    <scope>NUCLEOTIDE SEQUENCE [LARGE SCALE GENOMIC DNA]</scope>
</reference>
<proteinExistence type="predicted"/>
<dbReference type="OrthoDB" id="1281880at2759"/>
<organism evidence="1 2">
    <name type="scientific">Nicotiana sylvestris</name>
    <name type="common">Wood tobacco</name>
    <name type="synonym">South American tobacco</name>
    <dbReference type="NCBI Taxonomy" id="4096"/>
    <lineage>
        <taxon>Eukaryota</taxon>
        <taxon>Viridiplantae</taxon>
        <taxon>Streptophyta</taxon>
        <taxon>Embryophyta</taxon>
        <taxon>Tracheophyta</taxon>
        <taxon>Spermatophyta</taxon>
        <taxon>Magnoliopsida</taxon>
        <taxon>eudicotyledons</taxon>
        <taxon>Gunneridae</taxon>
        <taxon>Pentapetalae</taxon>
        <taxon>asterids</taxon>
        <taxon>lamiids</taxon>
        <taxon>Solanales</taxon>
        <taxon>Solanaceae</taxon>
        <taxon>Nicotianoideae</taxon>
        <taxon>Nicotianeae</taxon>
        <taxon>Nicotiana</taxon>
    </lineage>
</organism>